<keyword evidence="2" id="KW-1185">Reference proteome</keyword>
<gene>
    <name evidence="1" type="ORF">AV530_008616</name>
</gene>
<reference evidence="1 2" key="1">
    <citation type="submission" date="2016-02" db="EMBL/GenBank/DDBJ databases">
        <title>Band-tailed pigeon sequencing and assembly.</title>
        <authorList>
            <person name="Soares A.E."/>
            <person name="Novak B.J."/>
            <person name="Rice E.S."/>
            <person name="O'Connell B."/>
            <person name="Chang D."/>
            <person name="Weber S."/>
            <person name="Shapiro B."/>
        </authorList>
    </citation>
    <scope>NUCLEOTIDE SEQUENCE [LARGE SCALE GENOMIC DNA]</scope>
    <source>
        <strain evidence="1">BTP2013</strain>
        <tissue evidence="1">Blood</tissue>
    </source>
</reference>
<accession>A0A1V4L1A5</accession>
<organism evidence="1 2">
    <name type="scientific">Patagioenas fasciata monilis</name>
    <dbReference type="NCBI Taxonomy" id="372326"/>
    <lineage>
        <taxon>Eukaryota</taxon>
        <taxon>Metazoa</taxon>
        <taxon>Chordata</taxon>
        <taxon>Craniata</taxon>
        <taxon>Vertebrata</taxon>
        <taxon>Euteleostomi</taxon>
        <taxon>Archelosauria</taxon>
        <taxon>Archosauria</taxon>
        <taxon>Dinosauria</taxon>
        <taxon>Saurischia</taxon>
        <taxon>Theropoda</taxon>
        <taxon>Coelurosauria</taxon>
        <taxon>Aves</taxon>
        <taxon>Neognathae</taxon>
        <taxon>Neoaves</taxon>
        <taxon>Columbimorphae</taxon>
        <taxon>Columbiformes</taxon>
        <taxon>Columbidae</taxon>
        <taxon>Patagioenas</taxon>
    </lineage>
</organism>
<comment type="caution">
    <text evidence="1">The sequence shown here is derived from an EMBL/GenBank/DDBJ whole genome shotgun (WGS) entry which is preliminary data.</text>
</comment>
<sequence length="66" mass="7481">MLRHKDWRTRNTRSQEATWLKSIATRSNCMGKSKNTSKTCKNPTAHVGKVFLGEETNVQKSQKSSA</sequence>
<name>A0A1V4L1A5_PATFA</name>
<dbReference type="Proteomes" id="UP000190648">
    <property type="component" value="Unassembled WGS sequence"/>
</dbReference>
<evidence type="ECO:0000313" key="1">
    <source>
        <dbReference type="EMBL" id="OPJ90422.1"/>
    </source>
</evidence>
<dbReference type="AlphaFoldDB" id="A0A1V4L1A5"/>
<protein>
    <submittedName>
        <fullName evidence="1">Uncharacterized protein</fullName>
    </submittedName>
</protein>
<proteinExistence type="predicted"/>
<dbReference type="EMBL" id="LSYS01000242">
    <property type="protein sequence ID" value="OPJ90422.1"/>
    <property type="molecule type" value="Genomic_DNA"/>
</dbReference>
<evidence type="ECO:0000313" key="2">
    <source>
        <dbReference type="Proteomes" id="UP000190648"/>
    </source>
</evidence>